<dbReference type="AlphaFoldDB" id="A0A0B7HCM5"/>
<reference evidence="1 2" key="1">
    <citation type="submission" date="2015-01" db="EMBL/GenBank/DDBJ databases">
        <authorList>
            <person name="Xiang T."/>
            <person name="Song Y."/>
            <person name="Huang L."/>
            <person name="Wang B."/>
            <person name="Wu P."/>
        </authorList>
    </citation>
    <scope>NUCLEOTIDE SEQUENCE [LARGE SCALE GENOMIC DNA]</scope>
    <source>
        <strain evidence="1 2">Cc12</strain>
    </source>
</reference>
<dbReference type="SUPFAM" id="SSF117074">
    <property type="entry name" value="Hypothetical protein PA1324"/>
    <property type="match status" value="1"/>
</dbReference>
<proteinExistence type="predicted"/>
<dbReference type="EMBL" id="CDOE01000063">
    <property type="protein sequence ID" value="CEN36344.1"/>
    <property type="molecule type" value="Genomic_DNA"/>
</dbReference>
<dbReference type="Proteomes" id="UP000044026">
    <property type="component" value="Unassembled WGS sequence"/>
</dbReference>
<name>A0A0B7HCM5_9FLAO</name>
<organism evidence="1 2">
    <name type="scientific">Capnocytophaga canimorsus</name>
    <dbReference type="NCBI Taxonomy" id="28188"/>
    <lineage>
        <taxon>Bacteria</taxon>
        <taxon>Pseudomonadati</taxon>
        <taxon>Bacteroidota</taxon>
        <taxon>Flavobacteriia</taxon>
        <taxon>Flavobacteriales</taxon>
        <taxon>Flavobacteriaceae</taxon>
        <taxon>Capnocytophaga</taxon>
    </lineage>
</organism>
<dbReference type="GeneID" id="69579509"/>
<sequence length="201" mass="23179">MKKYIFLILCILPSYILAQKQVFPKEKFDAKDAENKLAYGNSTIKGVAVTREYAHARGIKEFTGEKHLAPKGTVVMLFPVTDYFKAYYKLRNKYKESIKYVAAISAEAFSYRIETQVSGNGEFVFEKMKPGKYYIETTSFQYNGTAVGHREIGRTHYWNGLGHYKGYDPIYEKYNYNYTGIAVESAFVEIKKDGEIKKIKL</sequence>
<gene>
    <name evidence="1" type="ORF">CCAN12_660022</name>
</gene>
<protein>
    <submittedName>
        <fullName evidence="1">Uncharacterized protein</fullName>
    </submittedName>
</protein>
<accession>A0A0B7HCM5</accession>
<evidence type="ECO:0000313" key="2">
    <source>
        <dbReference type="Proteomes" id="UP000044026"/>
    </source>
</evidence>
<evidence type="ECO:0000313" key="1">
    <source>
        <dbReference type="EMBL" id="CEN36344.1"/>
    </source>
</evidence>
<dbReference type="RefSeq" id="WP_042000209.1">
    <property type="nucleotide sequence ID" value="NZ_CP022382.1"/>
</dbReference>